<keyword evidence="7 8" id="KW-0539">Nucleus</keyword>
<feature type="binding site" evidence="8">
    <location>
        <position position="83"/>
    </location>
    <ligand>
        <name>Zn(2+)</name>
        <dbReference type="ChEBI" id="CHEBI:29105"/>
    </ligand>
</feature>
<dbReference type="HAMAP" id="MF_03226">
    <property type="entry name" value="YJU2"/>
    <property type="match status" value="1"/>
</dbReference>
<name>A0ABP1D7L2_9APHY</name>
<feature type="region of interest" description="Disordered" evidence="9">
    <location>
        <begin position="210"/>
        <end position="244"/>
    </location>
</feature>
<evidence type="ECO:0000256" key="4">
    <source>
        <dbReference type="ARBA" id="ARBA00022728"/>
    </source>
</evidence>
<dbReference type="PANTHER" id="PTHR12111">
    <property type="entry name" value="SPLICING FACTOR YJU2"/>
    <property type="match status" value="1"/>
</dbReference>
<comment type="subunit">
    <text evidence="8">Component of the spliceosome. Present in the activated B complex, the catalytically activated B* complex which catalyzes the branching, the catalytic step 1 C complex catalyzing the exon ligation, and the postcatalytic P complex containing the ligated exons (mRNA) and the excised lariat intron.</text>
</comment>
<keyword evidence="2" id="KW-0507">mRNA processing</keyword>
<keyword evidence="4 8" id="KW-0747">Spliceosome</keyword>
<protein>
    <recommendedName>
        <fullName evidence="8">Splicing factor YJU2</fullName>
    </recommendedName>
</protein>
<evidence type="ECO:0000256" key="7">
    <source>
        <dbReference type="ARBA" id="ARBA00023242"/>
    </source>
</evidence>
<keyword evidence="6" id="KW-0508">mRNA splicing</keyword>
<dbReference type="InterPro" id="IPR043701">
    <property type="entry name" value="Yju2"/>
</dbReference>
<keyword evidence="5 8" id="KW-0862">Zinc</keyword>
<comment type="subcellular location">
    <subcellularLocation>
        <location evidence="1 8">Nucleus</location>
    </subcellularLocation>
</comment>
<dbReference type="EMBL" id="OZ037946">
    <property type="protein sequence ID" value="CAL1703851.1"/>
    <property type="molecule type" value="Genomic_DNA"/>
</dbReference>
<organism evidence="10 11">
    <name type="scientific">Somion occarium</name>
    <dbReference type="NCBI Taxonomy" id="3059160"/>
    <lineage>
        <taxon>Eukaryota</taxon>
        <taxon>Fungi</taxon>
        <taxon>Dikarya</taxon>
        <taxon>Basidiomycota</taxon>
        <taxon>Agaricomycotina</taxon>
        <taxon>Agaricomycetes</taxon>
        <taxon>Polyporales</taxon>
        <taxon>Cerrenaceae</taxon>
        <taxon>Somion</taxon>
    </lineage>
</organism>
<evidence type="ECO:0000256" key="6">
    <source>
        <dbReference type="ARBA" id="ARBA00023187"/>
    </source>
</evidence>
<evidence type="ECO:0000313" key="10">
    <source>
        <dbReference type="EMBL" id="CAL1703851.1"/>
    </source>
</evidence>
<comment type="function">
    <text evidence="8">Part of the spliceosome which catalyzes two sequential transesterification reactions, first the excision of the non-coding intron from pre-mRNA and then the ligation of the coding exons to form the mature mRNA. Plays a role in stabilizing the structure of the spliceosome catalytic core and docking of the branch helix into the active site, producing 5'-exon and lariat intron-3'-intermediates.</text>
</comment>
<proteinExistence type="inferred from homology"/>
<dbReference type="InterPro" id="IPR007590">
    <property type="entry name" value="Saf4/Yju2"/>
</dbReference>
<evidence type="ECO:0000256" key="5">
    <source>
        <dbReference type="ARBA" id="ARBA00022833"/>
    </source>
</evidence>
<dbReference type="Pfam" id="PF04502">
    <property type="entry name" value="Saf4_Yju2"/>
    <property type="match status" value="1"/>
</dbReference>
<feature type="binding site" evidence="8">
    <location>
        <position position="80"/>
    </location>
    <ligand>
        <name>Zn(2+)</name>
        <dbReference type="ChEBI" id="CHEBI:29105"/>
    </ligand>
</feature>
<evidence type="ECO:0000256" key="1">
    <source>
        <dbReference type="ARBA" id="ARBA00004123"/>
    </source>
</evidence>
<feature type="binding site" evidence="8">
    <location>
        <position position="43"/>
    </location>
    <ligand>
        <name>Zn(2+)</name>
        <dbReference type="ChEBI" id="CHEBI:29105"/>
    </ligand>
</feature>
<keyword evidence="11" id="KW-1185">Reference proteome</keyword>
<feature type="binding site" evidence="8">
    <location>
        <position position="46"/>
    </location>
    <ligand>
        <name>Zn(2+)</name>
        <dbReference type="ChEBI" id="CHEBI:29105"/>
    </ligand>
</feature>
<accession>A0ABP1D7L2</accession>
<evidence type="ECO:0000256" key="8">
    <source>
        <dbReference type="HAMAP-Rule" id="MF_03226"/>
    </source>
</evidence>
<dbReference type="Proteomes" id="UP001497453">
    <property type="component" value="Chromosome 3"/>
</dbReference>
<gene>
    <name evidence="10" type="ORF">GFSPODELE1_LOCUS4747</name>
</gene>
<sequence>MSERKVLNKYFPPDFDPSLIPRRRQPKNAQQVVRLMAPFSMRCNTCGEYIYKGKKFNARKETVEGEDYYGIKIFRFYIKCTLCSAEITFKTDPKNTDYAAEHGASRNFEPWREEQAVEEEDRLAKLEEEENNPMKALENRTVDSKREMDILDALQDIRARNARNERMGMSVDLLERIGIEEIQTEEDKAKKAADEEDERLVREVFSKVAMPAAGSSGSESSSSTTVTVKRKAGDAEPDLRSLLPEETRSLISSKAAAVPVLKKRKTNSLGIKIKAKVTAKAAV</sequence>
<feature type="compositionally biased region" description="Low complexity" evidence="9">
    <location>
        <begin position="214"/>
        <end position="223"/>
    </location>
</feature>
<keyword evidence="3 8" id="KW-0479">Metal-binding</keyword>
<evidence type="ECO:0000256" key="2">
    <source>
        <dbReference type="ARBA" id="ARBA00022664"/>
    </source>
</evidence>
<evidence type="ECO:0000256" key="3">
    <source>
        <dbReference type="ARBA" id="ARBA00022723"/>
    </source>
</evidence>
<dbReference type="PANTHER" id="PTHR12111:SF1">
    <property type="entry name" value="SPLICING FACTOR YJU2"/>
    <property type="match status" value="1"/>
</dbReference>
<evidence type="ECO:0000313" key="11">
    <source>
        <dbReference type="Proteomes" id="UP001497453"/>
    </source>
</evidence>
<reference evidence="11" key="1">
    <citation type="submission" date="2024-04" db="EMBL/GenBank/DDBJ databases">
        <authorList>
            <person name="Shaw F."/>
            <person name="Minotto A."/>
        </authorList>
    </citation>
    <scope>NUCLEOTIDE SEQUENCE [LARGE SCALE GENOMIC DNA]</scope>
</reference>
<evidence type="ECO:0000256" key="9">
    <source>
        <dbReference type="SAM" id="MobiDB-lite"/>
    </source>
</evidence>
<feature type="compositionally biased region" description="Basic and acidic residues" evidence="9">
    <location>
        <begin position="231"/>
        <end position="244"/>
    </location>
</feature>
<comment type="similarity">
    <text evidence="8">Belongs to the CWC16 family. YJU2 subfamily.</text>
</comment>